<dbReference type="InterPro" id="IPR020578">
    <property type="entry name" value="Aminotrans_V_PyrdxlP_BS"/>
</dbReference>
<keyword evidence="4 8" id="KW-0808">Transferase</keyword>
<evidence type="ECO:0000256" key="8">
    <source>
        <dbReference type="RuleBase" id="RU004506"/>
    </source>
</evidence>
<keyword evidence="11" id="KW-1185">Reference proteome</keyword>
<dbReference type="NCBIfam" id="TIGR01979">
    <property type="entry name" value="sufS"/>
    <property type="match status" value="1"/>
</dbReference>
<dbReference type="InterPro" id="IPR015424">
    <property type="entry name" value="PyrdxlP-dep_Trfase"/>
</dbReference>
<dbReference type="GO" id="GO:0031071">
    <property type="term" value="F:cysteine desulfurase activity"/>
    <property type="evidence" value="ECO:0007669"/>
    <property type="project" value="UniProtKB-UniRule"/>
</dbReference>
<accession>A0A380NGW3</accession>
<dbReference type="InterPro" id="IPR015422">
    <property type="entry name" value="PyrdxlP-dep_Trfase_small"/>
</dbReference>
<dbReference type="Pfam" id="PF00266">
    <property type="entry name" value="Aminotran_5"/>
    <property type="match status" value="1"/>
</dbReference>
<dbReference type="OrthoDB" id="9804366at2"/>
<dbReference type="GO" id="GO:0006534">
    <property type="term" value="P:cysteine metabolic process"/>
    <property type="evidence" value="ECO:0007669"/>
    <property type="project" value="UniProtKB-UniRule"/>
</dbReference>
<evidence type="ECO:0000313" key="10">
    <source>
        <dbReference type="EMBL" id="SUP40793.1"/>
    </source>
</evidence>
<dbReference type="SUPFAM" id="SSF53383">
    <property type="entry name" value="PLP-dependent transferases"/>
    <property type="match status" value="1"/>
</dbReference>
<dbReference type="PANTHER" id="PTHR43586">
    <property type="entry name" value="CYSTEINE DESULFURASE"/>
    <property type="match status" value="1"/>
</dbReference>
<evidence type="ECO:0000313" key="11">
    <source>
        <dbReference type="Proteomes" id="UP000255367"/>
    </source>
</evidence>
<name>A0A380NGW3_9FIRM</name>
<dbReference type="AlphaFoldDB" id="A0A380NGW3"/>
<dbReference type="RefSeq" id="WP_115309643.1">
    <property type="nucleotide sequence ID" value="NZ_UHIO01000001.1"/>
</dbReference>
<evidence type="ECO:0000256" key="2">
    <source>
        <dbReference type="ARBA" id="ARBA00010447"/>
    </source>
</evidence>
<proteinExistence type="inferred from homology"/>
<organism evidence="10 11">
    <name type="scientific">Veillonella criceti</name>
    <dbReference type="NCBI Taxonomy" id="103891"/>
    <lineage>
        <taxon>Bacteria</taxon>
        <taxon>Bacillati</taxon>
        <taxon>Bacillota</taxon>
        <taxon>Negativicutes</taxon>
        <taxon>Veillonellales</taxon>
        <taxon>Veillonellaceae</taxon>
        <taxon>Veillonella</taxon>
    </lineage>
</organism>
<dbReference type="InterPro" id="IPR010970">
    <property type="entry name" value="Cys_dSase_SufS"/>
</dbReference>
<dbReference type="PANTHER" id="PTHR43586:SF8">
    <property type="entry name" value="CYSTEINE DESULFURASE 1, CHLOROPLASTIC"/>
    <property type="match status" value="1"/>
</dbReference>
<dbReference type="EMBL" id="UHIO01000001">
    <property type="protein sequence ID" value="SUP40793.1"/>
    <property type="molecule type" value="Genomic_DNA"/>
</dbReference>
<comment type="similarity">
    <text evidence="2 8">Belongs to the class-V pyridoxal-phosphate-dependent aminotransferase family. Csd subfamily.</text>
</comment>
<evidence type="ECO:0000256" key="4">
    <source>
        <dbReference type="ARBA" id="ARBA00022679"/>
    </source>
</evidence>
<evidence type="ECO:0000259" key="9">
    <source>
        <dbReference type="Pfam" id="PF00266"/>
    </source>
</evidence>
<evidence type="ECO:0000256" key="7">
    <source>
        <dbReference type="RuleBase" id="RU004504"/>
    </source>
</evidence>
<sequence>MKSVAEAYKDFPILQREHKGHRLVYLDSGATTQIPNDVINALETHLKQHNGNPHRGAHILAVEASEAYETARDAVQRFINAKTREEIVLTRNTTESLNLIAFSYGLHNLKKGDKIVITIAEHHANLVTWQRVAQTTGATLEYMYLDESGHLKDGEMDKIDSQTKIVSFAHVSNVLGMEFPVEELIKRAHAVGAIAILDGAQSAPHKKIDVQALDCDFFVFSGHKMCASQGIGVMYGKRHLLEDMPPFLLGGDMIEYVQEQSTTYNEVPYKFEAGTPNAHGAVTLKAAIEYLEQYGMDAINAYEKELVSYVLPKLLAIPHVHVLGSEDSSEKHGVIAFMIDDVHPHDVATILDSYGVCIRSGHHCAQPLGAYYNVPASSRLSMYIYTRKEDLDIFLEAVKQVRPTMGFKD</sequence>
<evidence type="ECO:0000256" key="1">
    <source>
        <dbReference type="ARBA" id="ARBA00001933"/>
    </source>
</evidence>
<dbReference type="Gene3D" id="3.90.1150.10">
    <property type="entry name" value="Aspartate Aminotransferase, domain 1"/>
    <property type="match status" value="1"/>
</dbReference>
<protein>
    <recommendedName>
        <fullName evidence="3 8">Cysteine desulfurase</fullName>
        <ecNumber evidence="3 8">2.8.1.7</ecNumber>
    </recommendedName>
</protein>
<dbReference type="EC" id="2.8.1.7" evidence="3 8"/>
<gene>
    <name evidence="10" type="primary">csd</name>
    <name evidence="10" type="ORF">NCTC12020_00392</name>
</gene>
<dbReference type="InterPro" id="IPR000192">
    <property type="entry name" value="Aminotrans_V_dom"/>
</dbReference>
<dbReference type="Proteomes" id="UP000255367">
    <property type="component" value="Unassembled WGS sequence"/>
</dbReference>
<evidence type="ECO:0000256" key="3">
    <source>
        <dbReference type="ARBA" id="ARBA00012239"/>
    </source>
</evidence>
<evidence type="ECO:0000256" key="5">
    <source>
        <dbReference type="ARBA" id="ARBA00022898"/>
    </source>
</evidence>
<dbReference type="PROSITE" id="PS00595">
    <property type="entry name" value="AA_TRANSFER_CLASS_5"/>
    <property type="match status" value="1"/>
</dbReference>
<comment type="catalytic activity">
    <reaction evidence="6 8">
        <text>(sulfur carrier)-H + L-cysteine = (sulfur carrier)-SH + L-alanine</text>
        <dbReference type="Rhea" id="RHEA:43892"/>
        <dbReference type="Rhea" id="RHEA-COMP:14737"/>
        <dbReference type="Rhea" id="RHEA-COMP:14739"/>
        <dbReference type="ChEBI" id="CHEBI:29917"/>
        <dbReference type="ChEBI" id="CHEBI:35235"/>
        <dbReference type="ChEBI" id="CHEBI:57972"/>
        <dbReference type="ChEBI" id="CHEBI:64428"/>
        <dbReference type="EC" id="2.8.1.7"/>
    </reaction>
</comment>
<dbReference type="InterPro" id="IPR015421">
    <property type="entry name" value="PyrdxlP-dep_Trfase_major"/>
</dbReference>
<dbReference type="CDD" id="cd06453">
    <property type="entry name" value="SufS_like"/>
    <property type="match status" value="1"/>
</dbReference>
<comment type="function">
    <text evidence="8">Catalyzes the removal of elemental sulfur and selenium atoms from L-cysteine, L-cystine, L-selenocysteine, and L-selenocystine to produce L-alanine.</text>
</comment>
<keyword evidence="5 8" id="KW-0663">Pyridoxal phosphate</keyword>
<dbReference type="GO" id="GO:0030170">
    <property type="term" value="F:pyridoxal phosphate binding"/>
    <property type="evidence" value="ECO:0007669"/>
    <property type="project" value="UniProtKB-UniRule"/>
</dbReference>
<evidence type="ECO:0000256" key="6">
    <source>
        <dbReference type="ARBA" id="ARBA00050776"/>
    </source>
</evidence>
<comment type="cofactor">
    <cofactor evidence="1 7">
        <name>pyridoxal 5'-phosphate</name>
        <dbReference type="ChEBI" id="CHEBI:597326"/>
    </cofactor>
</comment>
<dbReference type="Gene3D" id="3.40.640.10">
    <property type="entry name" value="Type I PLP-dependent aspartate aminotransferase-like (Major domain)"/>
    <property type="match status" value="1"/>
</dbReference>
<reference evidence="10 11" key="1">
    <citation type="submission" date="2018-06" db="EMBL/GenBank/DDBJ databases">
        <authorList>
            <consortium name="Pathogen Informatics"/>
            <person name="Doyle S."/>
        </authorList>
    </citation>
    <scope>NUCLEOTIDE SEQUENCE [LARGE SCALE GENOMIC DNA]</scope>
    <source>
        <strain evidence="10 11">NCTC12020</strain>
    </source>
</reference>
<feature type="domain" description="Aminotransferase class V" evidence="9">
    <location>
        <begin position="24"/>
        <end position="394"/>
    </location>
</feature>